<dbReference type="NCBIfam" id="NF041278">
    <property type="entry name" value="CmcJ_NvfI_EfuI"/>
    <property type="match status" value="1"/>
</dbReference>
<dbReference type="GeneID" id="43587452"/>
<protein>
    <submittedName>
        <fullName evidence="2">Uncharacterized protein</fullName>
    </submittedName>
</protein>
<dbReference type="OrthoDB" id="412788at2759"/>
<sequence length="297" mass="32912">MPAPTSTSSQLTAVIGFTLPPSRMPESEESYLTWQAGRAKPTEKIRIPVTDLRPELEGRVVVPPLEQLKKRGYAVMKHESEYLDVLESTEGTDKYLSETADVLKSVLGCDRVIAWNSVVRRNISDIKEKIVEKQKGPEKDFVPTTRIQPPAAVAHIDQTAAWGFELCGKAAGKPAGEFKRVQIVNLWRPLHGPVTNAPLAMLDPTTLSPGDIGTHAHQYGEGHDLHHSSTQQWSYIRHQMPDEVILLKCYDSDQGVNGEVLYCGHVAVQVDGDEEGIAPDLVKPRESIEVRLVAVWE</sequence>
<keyword evidence="3" id="KW-1185">Reference proteome</keyword>
<dbReference type="PANTHER" id="PTHR34598:SF3">
    <property type="entry name" value="OXIDOREDUCTASE AN1597"/>
    <property type="match status" value="1"/>
</dbReference>
<dbReference type="EMBL" id="CP144060">
    <property type="protein sequence ID" value="WWD20953.1"/>
    <property type="molecule type" value="Genomic_DNA"/>
</dbReference>
<evidence type="ECO:0000313" key="2">
    <source>
        <dbReference type="EMBL" id="WWD20953.1"/>
    </source>
</evidence>
<reference evidence="2" key="2">
    <citation type="submission" date="2024-01" db="EMBL/GenBank/DDBJ databases">
        <title>Comparative genomics of Cryptococcus and Kwoniella reveals pathogenesis evolution and contrasting modes of karyotype evolution via chromosome fusion or intercentromeric recombination.</title>
        <authorList>
            <person name="Coelho M.A."/>
            <person name="David-Palma M."/>
            <person name="Shea T."/>
            <person name="Bowers K."/>
            <person name="McGinley-Smith S."/>
            <person name="Mohammad A.W."/>
            <person name="Gnirke A."/>
            <person name="Yurkov A.M."/>
            <person name="Nowrousian M."/>
            <person name="Sun S."/>
            <person name="Cuomo C.A."/>
            <person name="Heitman J."/>
        </authorList>
    </citation>
    <scope>NUCLEOTIDE SEQUENCE</scope>
    <source>
        <strain evidence="2">CBS 12478</strain>
    </source>
</reference>
<dbReference type="Proteomes" id="UP000322225">
    <property type="component" value="Chromosome 10"/>
</dbReference>
<dbReference type="InterPro" id="IPR044053">
    <property type="entry name" value="AsaB-like"/>
</dbReference>
<evidence type="ECO:0000256" key="1">
    <source>
        <dbReference type="ARBA" id="ARBA00023604"/>
    </source>
</evidence>
<comment type="similarity">
    <text evidence="1">Belongs to the asaB hydroxylase/desaturase family.</text>
</comment>
<dbReference type="KEGG" id="ksn:43587452"/>
<evidence type="ECO:0000313" key="3">
    <source>
        <dbReference type="Proteomes" id="UP000322225"/>
    </source>
</evidence>
<dbReference type="GO" id="GO:0016491">
    <property type="term" value="F:oxidoreductase activity"/>
    <property type="evidence" value="ECO:0007669"/>
    <property type="project" value="InterPro"/>
</dbReference>
<gene>
    <name evidence="2" type="ORF">CI109_105431</name>
</gene>
<dbReference type="AlphaFoldDB" id="A0A5M6C659"/>
<dbReference type="RefSeq" id="XP_031862190.1">
    <property type="nucleotide sequence ID" value="XM_032003332.1"/>
</dbReference>
<reference evidence="2" key="1">
    <citation type="submission" date="2017-08" db="EMBL/GenBank/DDBJ databases">
        <authorList>
            <person name="Cuomo C."/>
            <person name="Billmyre B."/>
            <person name="Heitman J."/>
        </authorList>
    </citation>
    <scope>NUCLEOTIDE SEQUENCE</scope>
    <source>
        <strain evidence="2">CBS 12478</strain>
    </source>
</reference>
<dbReference type="PANTHER" id="PTHR34598">
    <property type="entry name" value="BLL6449 PROTEIN"/>
    <property type="match status" value="1"/>
</dbReference>
<organism evidence="2 3">
    <name type="scientific">Kwoniella shandongensis</name>
    <dbReference type="NCBI Taxonomy" id="1734106"/>
    <lineage>
        <taxon>Eukaryota</taxon>
        <taxon>Fungi</taxon>
        <taxon>Dikarya</taxon>
        <taxon>Basidiomycota</taxon>
        <taxon>Agaricomycotina</taxon>
        <taxon>Tremellomycetes</taxon>
        <taxon>Tremellales</taxon>
        <taxon>Cryptococcaceae</taxon>
        <taxon>Kwoniella</taxon>
    </lineage>
</organism>
<proteinExistence type="inferred from homology"/>
<accession>A0A5M6C659</accession>
<name>A0A5M6C659_9TREE</name>